<dbReference type="InterPro" id="IPR012292">
    <property type="entry name" value="Globin/Proto"/>
</dbReference>
<dbReference type="InterPro" id="IPR017927">
    <property type="entry name" value="FAD-bd_FR_type"/>
</dbReference>
<dbReference type="InterPro" id="IPR039261">
    <property type="entry name" value="FNR_nucleotide-bd"/>
</dbReference>
<keyword evidence="5 15" id="KW-0561">Oxygen transport</keyword>
<comment type="cofactor">
    <cofactor evidence="15">
        <name>heme b</name>
        <dbReference type="ChEBI" id="CHEBI:60344"/>
    </cofactor>
    <text evidence="15">Binds 1 heme b (iron(II)-protoporphyrin IX) group per subunit.</text>
</comment>
<dbReference type="Pfam" id="PF00175">
    <property type="entry name" value="NAD_binding_1"/>
    <property type="match status" value="1"/>
</dbReference>
<dbReference type="EMBL" id="JAGYPM010000001">
    <property type="protein sequence ID" value="MBS4189139.1"/>
    <property type="molecule type" value="Genomic_DNA"/>
</dbReference>
<evidence type="ECO:0000256" key="13">
    <source>
        <dbReference type="ARBA" id="ARBA00048649"/>
    </source>
</evidence>
<dbReference type="InterPro" id="IPR001433">
    <property type="entry name" value="OxRdtase_FAD/NAD-bd"/>
</dbReference>
<evidence type="ECO:0000256" key="14">
    <source>
        <dbReference type="ARBA" id="ARBA00049433"/>
    </source>
</evidence>
<feature type="binding site" evidence="15">
    <location>
        <begin position="207"/>
        <end position="210"/>
    </location>
    <ligand>
        <name>FAD</name>
        <dbReference type="ChEBI" id="CHEBI:57692"/>
    </ligand>
</feature>
<dbReference type="Gene3D" id="3.40.50.80">
    <property type="entry name" value="Nucleotide-binding domain of ferredoxin-NADP reductase (FNR) module"/>
    <property type="match status" value="1"/>
</dbReference>
<name>A0ABS5NQE6_9BACI</name>
<evidence type="ECO:0000256" key="9">
    <source>
        <dbReference type="ARBA" id="ARBA00022857"/>
    </source>
</evidence>
<comment type="function">
    <text evidence="15">Is involved in NO detoxification in an aerobic process, termed nitric oxide dioxygenase (NOD) reaction that utilizes O(2) and NAD(P)H to convert NO to nitrate, which protects the bacterium from various noxious nitrogen compounds. Therefore, plays a central role in the inducible response to nitrosative stress.</text>
</comment>
<dbReference type="PANTHER" id="PTHR43396:SF3">
    <property type="entry name" value="FLAVOHEMOPROTEIN"/>
    <property type="match status" value="1"/>
</dbReference>
<feature type="site" description="Influences the redox potential of the prosthetic heme and FAD groups" evidence="15">
    <location>
        <position position="84"/>
    </location>
</feature>
<evidence type="ECO:0000256" key="6">
    <source>
        <dbReference type="ARBA" id="ARBA00022630"/>
    </source>
</evidence>
<evidence type="ECO:0000256" key="8">
    <source>
        <dbReference type="ARBA" id="ARBA00022827"/>
    </source>
</evidence>
<evidence type="ECO:0000256" key="7">
    <source>
        <dbReference type="ARBA" id="ARBA00022723"/>
    </source>
</evidence>
<comment type="cofactor">
    <cofactor evidence="15">
        <name>FAD</name>
        <dbReference type="ChEBI" id="CHEBI:57692"/>
    </cofactor>
    <text evidence="15">Binds 1 FAD per subunit.</text>
</comment>
<dbReference type="CDD" id="cd14777">
    <property type="entry name" value="Yhb1-globin-like"/>
    <property type="match status" value="1"/>
</dbReference>
<feature type="domain" description="FAD-binding FR-type" evidence="17">
    <location>
        <begin position="152"/>
        <end position="264"/>
    </location>
</feature>
<proteinExistence type="inferred from homology"/>
<dbReference type="PANTHER" id="PTHR43396">
    <property type="entry name" value="FLAVOHEMOPROTEIN"/>
    <property type="match status" value="1"/>
</dbReference>
<feature type="active site" description="Charge relay system" evidence="15">
    <location>
        <position position="137"/>
    </location>
</feature>
<sequence length="409" mass="46688">MLDQKTIDIIKSTVPVLEQHGEKITKRFYEIMFNNHPELLNIFNHANQKLSRQQKALANAVYAAAKYIDQLETIIPVVTQIGHKHRSLGIKPEHYPIVGEHLLLVIKDVLGNAATDEIINAWAKAYEVIANAFIHVEKNLYDSAENQHGGWKDFREFKVEKVVKESDVITSFYFKPIDDKPIAEFIPGQYISIKLSTIPNEQYTHIRQYSLSQSQDKSYYRISVKREDLMDEKPAGIVSNYLHNYVKAGDIIEISAPAGEFVLEEQADKPTILLSGGVGITPMLCMLHQLANKQQETTFIHAAINGNVHAFVDEVKQIVEKNDLVKSYYCYEKSTETDIEAAIFDKEGFITSEWLNKIVKNKESIVYMCGPVSFMQAMYEVLVESGFKKENIRYEFFGPAMELKEPQTV</sequence>
<dbReference type="SUPFAM" id="SSF46458">
    <property type="entry name" value="Globin-like"/>
    <property type="match status" value="1"/>
</dbReference>
<keyword evidence="10 15" id="KW-0560">Oxidoreductase</keyword>
<comment type="similarity">
    <text evidence="1 15">In the C-terminal section; belongs to the flavoprotein pyridine nucleotide cytochrome reductase family.</text>
</comment>
<keyword evidence="6 15" id="KW-0285">Flavoprotein</keyword>
<dbReference type="InterPro" id="IPR008333">
    <property type="entry name" value="Cbr1-like_FAD-bd_dom"/>
</dbReference>
<feature type="active site" description="Charge relay system" evidence="15">
    <location>
        <position position="95"/>
    </location>
</feature>
<evidence type="ECO:0000256" key="10">
    <source>
        <dbReference type="ARBA" id="ARBA00023002"/>
    </source>
</evidence>
<feature type="site" description="Involved in heme-bound ligand stabilization and O-O bond activation" evidence="15">
    <location>
        <position position="29"/>
    </location>
</feature>
<keyword evidence="11 15" id="KW-0408">Iron</keyword>
<feature type="binding site" evidence="15">
    <location>
        <position position="190"/>
    </location>
    <ligand>
        <name>FAD</name>
        <dbReference type="ChEBI" id="CHEBI:57692"/>
    </ligand>
</feature>
<feature type="site" description="Influences the redox potential of the prosthetic heme and FAD groups" evidence="15">
    <location>
        <position position="395"/>
    </location>
</feature>
<dbReference type="NCBIfam" id="NF009805">
    <property type="entry name" value="PRK13289.1"/>
    <property type="match status" value="1"/>
</dbReference>
<evidence type="ECO:0000313" key="19">
    <source>
        <dbReference type="Proteomes" id="UP000681027"/>
    </source>
</evidence>
<dbReference type="EC" id="1.14.12.17" evidence="15"/>
<dbReference type="RefSeq" id="WP_213100614.1">
    <property type="nucleotide sequence ID" value="NZ_JAGYPM010000001.1"/>
</dbReference>
<comment type="catalytic activity">
    <reaction evidence="13 15">
        <text>2 nitric oxide + NADH + 2 O2 = 2 nitrate + NAD(+) + H(+)</text>
        <dbReference type="Rhea" id="RHEA:19469"/>
        <dbReference type="ChEBI" id="CHEBI:15378"/>
        <dbReference type="ChEBI" id="CHEBI:15379"/>
        <dbReference type="ChEBI" id="CHEBI:16480"/>
        <dbReference type="ChEBI" id="CHEBI:17632"/>
        <dbReference type="ChEBI" id="CHEBI:57540"/>
        <dbReference type="ChEBI" id="CHEBI:57945"/>
        <dbReference type="EC" id="1.14.12.17"/>
    </reaction>
</comment>
<evidence type="ECO:0000313" key="18">
    <source>
        <dbReference type="EMBL" id="MBS4189139.1"/>
    </source>
</evidence>
<comment type="similarity">
    <text evidence="2 15">Belongs to the globin family. Two-domain flavohemoproteins subfamily.</text>
</comment>
<feature type="binding site" evidence="15">
    <location>
        <begin position="277"/>
        <end position="282"/>
    </location>
    <ligand>
        <name>NADP(+)</name>
        <dbReference type="ChEBI" id="CHEBI:58349"/>
    </ligand>
</feature>
<evidence type="ECO:0000256" key="15">
    <source>
        <dbReference type="HAMAP-Rule" id="MF_01252"/>
    </source>
</evidence>
<protein>
    <recommendedName>
        <fullName evidence="15">Flavohemoprotein</fullName>
    </recommendedName>
    <alternativeName>
        <fullName evidence="15">Flavohemoglobin</fullName>
    </alternativeName>
    <alternativeName>
        <fullName evidence="15">Hemoglobin-like protein</fullName>
    </alternativeName>
    <alternativeName>
        <fullName evidence="15">Nitric oxide dioxygenase</fullName>
        <shortName evidence="15">NO oxygenase</shortName>
        <shortName evidence="15">NOD</shortName>
        <ecNumber evidence="15">1.14.12.17</ecNumber>
    </alternativeName>
</protein>
<dbReference type="Gene3D" id="2.40.30.10">
    <property type="entry name" value="Translation factors"/>
    <property type="match status" value="1"/>
</dbReference>
<organism evidence="18 19">
    <name type="scientific">Cytobacillus citreus</name>
    <dbReference type="NCBI Taxonomy" id="2833586"/>
    <lineage>
        <taxon>Bacteria</taxon>
        <taxon>Bacillati</taxon>
        <taxon>Bacillota</taxon>
        <taxon>Bacilli</taxon>
        <taxon>Bacillales</taxon>
        <taxon>Bacillaceae</taxon>
        <taxon>Cytobacillus</taxon>
    </lineage>
</organism>
<feature type="binding site" evidence="15">
    <location>
        <begin position="396"/>
        <end position="399"/>
    </location>
    <ligand>
        <name>FAD</name>
        <dbReference type="ChEBI" id="CHEBI:57692"/>
    </ligand>
</feature>
<evidence type="ECO:0000256" key="4">
    <source>
        <dbReference type="ARBA" id="ARBA00022617"/>
    </source>
</evidence>
<dbReference type="InterPro" id="IPR000971">
    <property type="entry name" value="Globin"/>
</dbReference>
<feature type="domain" description="Globin" evidence="16">
    <location>
        <begin position="1"/>
        <end position="138"/>
    </location>
</feature>
<evidence type="ECO:0000256" key="5">
    <source>
        <dbReference type="ARBA" id="ARBA00022621"/>
    </source>
</evidence>
<comment type="catalytic activity">
    <reaction evidence="14 15">
        <text>2 nitric oxide + NADPH + 2 O2 = 2 nitrate + NADP(+) + H(+)</text>
        <dbReference type="Rhea" id="RHEA:19465"/>
        <dbReference type="ChEBI" id="CHEBI:15378"/>
        <dbReference type="ChEBI" id="CHEBI:15379"/>
        <dbReference type="ChEBI" id="CHEBI:16480"/>
        <dbReference type="ChEBI" id="CHEBI:17632"/>
        <dbReference type="ChEBI" id="CHEBI:57783"/>
        <dbReference type="ChEBI" id="CHEBI:58349"/>
        <dbReference type="EC" id="1.14.12.17"/>
    </reaction>
</comment>
<evidence type="ECO:0000259" key="16">
    <source>
        <dbReference type="PROSITE" id="PS01033"/>
    </source>
</evidence>
<dbReference type="Proteomes" id="UP000681027">
    <property type="component" value="Unassembled WGS sequence"/>
</dbReference>
<keyword evidence="8 15" id="KW-0274">FAD</keyword>
<dbReference type="PROSITE" id="PS01033">
    <property type="entry name" value="GLOBIN"/>
    <property type="match status" value="1"/>
</dbReference>
<dbReference type="Pfam" id="PF00042">
    <property type="entry name" value="Globin"/>
    <property type="match status" value="1"/>
</dbReference>
<keyword evidence="7 15" id="KW-0479">Metal-binding</keyword>
<evidence type="ECO:0000256" key="2">
    <source>
        <dbReference type="ARBA" id="ARBA00008414"/>
    </source>
</evidence>
<feature type="region of interest" description="Reductase" evidence="15">
    <location>
        <begin position="149"/>
        <end position="409"/>
    </location>
</feature>
<reference evidence="18 19" key="1">
    <citation type="submission" date="2021-05" db="EMBL/GenBank/DDBJ databases">
        <title>Novel Bacillus species.</title>
        <authorList>
            <person name="Liu G."/>
        </authorList>
    </citation>
    <scope>NUCLEOTIDE SEQUENCE [LARGE SCALE GENOMIC DNA]</scope>
    <source>
        <strain evidence="18 19">FJAT-49705</strain>
    </source>
</reference>
<accession>A0ABS5NQE6</accession>
<keyword evidence="19" id="KW-1185">Reference proteome</keyword>
<keyword evidence="4 15" id="KW-0349">Heme</keyword>
<evidence type="ECO:0000256" key="3">
    <source>
        <dbReference type="ARBA" id="ARBA00022448"/>
    </source>
</evidence>
<evidence type="ECO:0000256" key="12">
    <source>
        <dbReference type="ARBA" id="ARBA00023027"/>
    </source>
</evidence>
<dbReference type="InterPro" id="IPR023950">
    <property type="entry name" value="Hmp"/>
</dbReference>
<dbReference type="PROSITE" id="PS51384">
    <property type="entry name" value="FAD_FR"/>
    <property type="match status" value="1"/>
</dbReference>
<evidence type="ECO:0000259" key="17">
    <source>
        <dbReference type="PROSITE" id="PS51384"/>
    </source>
</evidence>
<dbReference type="SUPFAM" id="SSF63380">
    <property type="entry name" value="Riboflavin synthase domain-like"/>
    <property type="match status" value="1"/>
</dbReference>
<evidence type="ECO:0000256" key="1">
    <source>
        <dbReference type="ARBA" id="ARBA00006401"/>
    </source>
</evidence>
<evidence type="ECO:0000256" key="11">
    <source>
        <dbReference type="ARBA" id="ARBA00023004"/>
    </source>
</evidence>
<comment type="caution">
    <text evidence="18">The sequence shown here is derived from an EMBL/GenBank/DDBJ whole genome shotgun (WGS) entry which is preliminary data.</text>
</comment>
<dbReference type="GO" id="GO:0008941">
    <property type="term" value="F:nitric oxide dioxygenase NAD(P)H activity"/>
    <property type="evidence" value="ECO:0007669"/>
    <property type="project" value="UniProtKB-EC"/>
</dbReference>
<dbReference type="HAMAP" id="MF_01252">
    <property type="entry name" value="Hmp"/>
    <property type="match status" value="1"/>
</dbReference>
<keyword evidence="12 15" id="KW-0520">NAD</keyword>
<dbReference type="SUPFAM" id="SSF52343">
    <property type="entry name" value="Ferredoxin reductase-like, C-terminal NADP-linked domain"/>
    <property type="match status" value="1"/>
</dbReference>
<dbReference type="Pfam" id="PF00970">
    <property type="entry name" value="FAD_binding_6"/>
    <property type="match status" value="1"/>
</dbReference>
<feature type="binding site" description="proximal binding residue" evidence="15">
    <location>
        <position position="85"/>
    </location>
    <ligand>
        <name>heme b</name>
        <dbReference type="ChEBI" id="CHEBI:60344"/>
    </ligand>
    <ligandPart>
        <name>Fe</name>
        <dbReference type="ChEBI" id="CHEBI:18248"/>
    </ligandPart>
</feature>
<comment type="domain">
    <text evidence="15">Consists of two distinct domains; an N-terminal heme-containing oxygen-binding domain and a C-terminal reductase domain with binding sites for FAD and NAD(P)H.</text>
</comment>
<keyword evidence="15" id="KW-0216">Detoxification</keyword>
<gene>
    <name evidence="18" type="primary">hmpA</name>
    <name evidence="15" type="synonym">hmp</name>
    <name evidence="18" type="ORF">KHA94_02765</name>
</gene>
<dbReference type="InterPro" id="IPR009050">
    <property type="entry name" value="Globin-like_sf"/>
</dbReference>
<dbReference type="Gene3D" id="1.10.490.10">
    <property type="entry name" value="Globins"/>
    <property type="match status" value="1"/>
</dbReference>
<dbReference type="InterPro" id="IPR017938">
    <property type="entry name" value="Riboflavin_synthase-like_b-brl"/>
</dbReference>
<dbReference type="CDD" id="cd06184">
    <property type="entry name" value="flavohem_like_fad_nad_binding"/>
    <property type="match status" value="1"/>
</dbReference>
<keyword evidence="3 15" id="KW-0813">Transport</keyword>
<keyword evidence="9 15" id="KW-0521">NADP</keyword>
<dbReference type="PRINTS" id="PR00406">
    <property type="entry name" value="CYTB5RDTASE"/>
</dbReference>